<name>A0A7D9D556_9GAMM</name>
<sequence length="235" mass="26133">MTETQEIPWKRLAVEAVAIVGSILLAFAIDAWWEDVKDARQQAKLVTALQVDFETTKARLETSIEYADSLIARTNSFFQAAYNNELVPIDSLRHFGGGALHKIDFEPAVSAYEGAVATGELGSIESPMLHKSFTEFNEALDSYELHDRISADIHYLGPIWDVRRKYGSLSVLFDDLSAFPIRVNLTDTEIRQLYADPIVTGAIEAVATANESIANNLRSMNEAAAKILIELERLQ</sequence>
<feature type="transmembrane region" description="Helical" evidence="1">
    <location>
        <begin position="12"/>
        <end position="33"/>
    </location>
</feature>
<dbReference type="EMBL" id="LR633967">
    <property type="protein sequence ID" value="VUX56278.1"/>
    <property type="molecule type" value="Genomic_DNA"/>
</dbReference>
<gene>
    <name evidence="2" type="ORF">JTBM06_V1_520001</name>
</gene>
<keyword evidence="1" id="KW-0812">Transmembrane</keyword>
<dbReference type="AlphaFoldDB" id="A0A7D9D556"/>
<proteinExistence type="predicted"/>
<keyword evidence="1" id="KW-0472">Membrane</keyword>
<evidence type="ECO:0000313" key="2">
    <source>
        <dbReference type="EMBL" id="VUX56278.1"/>
    </source>
</evidence>
<evidence type="ECO:0000256" key="1">
    <source>
        <dbReference type="SAM" id="Phobius"/>
    </source>
</evidence>
<protein>
    <submittedName>
        <fullName evidence="2">Uncharacterized protein</fullName>
    </submittedName>
</protein>
<keyword evidence="1" id="KW-1133">Transmembrane helix</keyword>
<organism evidence="2">
    <name type="scientific">uncultured Woeseiaceae bacterium</name>
    <dbReference type="NCBI Taxonomy" id="1983305"/>
    <lineage>
        <taxon>Bacteria</taxon>
        <taxon>Pseudomonadati</taxon>
        <taxon>Pseudomonadota</taxon>
        <taxon>Gammaproteobacteria</taxon>
        <taxon>Woeseiales</taxon>
        <taxon>Woeseiaceae</taxon>
        <taxon>environmental samples</taxon>
    </lineage>
</organism>
<reference evidence="2" key="1">
    <citation type="submission" date="2019-07" db="EMBL/GenBank/DDBJ databases">
        <authorList>
            <person name="Weber M."/>
            <person name="Kostadinov I."/>
            <person name="Kostadinov D I."/>
        </authorList>
    </citation>
    <scope>NUCLEOTIDE SEQUENCE</scope>
    <source>
        <strain evidence="2">Gfbio:sag-sample-m06:053724c1-46a9-4a36-b237-ea2bf867836b</strain>
    </source>
</reference>
<accession>A0A7D9D556</accession>